<gene>
    <name evidence="5" type="ORF">CcarbDRAFT_3164</name>
</gene>
<keyword evidence="6" id="KW-1185">Reference proteome</keyword>
<dbReference type="PRINTS" id="PR00598">
    <property type="entry name" value="HTHMARR"/>
</dbReference>
<name>C6PWJ7_9CLOT</name>
<keyword evidence="1" id="KW-0805">Transcription regulation</keyword>
<dbReference type="InterPro" id="IPR036390">
    <property type="entry name" value="WH_DNA-bd_sf"/>
</dbReference>
<dbReference type="GO" id="GO:0003700">
    <property type="term" value="F:DNA-binding transcription factor activity"/>
    <property type="evidence" value="ECO:0007669"/>
    <property type="project" value="InterPro"/>
</dbReference>
<evidence type="ECO:0000313" key="5">
    <source>
        <dbReference type="EMBL" id="EET86408.1"/>
    </source>
</evidence>
<dbReference type="InterPro" id="IPR036388">
    <property type="entry name" value="WH-like_DNA-bd_sf"/>
</dbReference>
<evidence type="ECO:0000256" key="1">
    <source>
        <dbReference type="ARBA" id="ARBA00023015"/>
    </source>
</evidence>
<dbReference type="Pfam" id="PF01047">
    <property type="entry name" value="MarR"/>
    <property type="match status" value="1"/>
</dbReference>
<evidence type="ECO:0000313" key="6">
    <source>
        <dbReference type="Proteomes" id="UP000004198"/>
    </source>
</evidence>
<dbReference type="eggNOG" id="COG1846">
    <property type="taxonomic scope" value="Bacteria"/>
</dbReference>
<dbReference type="RefSeq" id="WP_007062049.1">
    <property type="nucleotide sequence ID" value="NZ_CP011803.1"/>
</dbReference>
<evidence type="ECO:0000256" key="2">
    <source>
        <dbReference type="ARBA" id="ARBA00023125"/>
    </source>
</evidence>
<keyword evidence="3" id="KW-0804">Transcription</keyword>
<comment type="caution">
    <text evidence="5">The sequence shown here is derived from an EMBL/GenBank/DDBJ whole genome shotgun (WGS) entry which is preliminary data.</text>
</comment>
<proteinExistence type="predicted"/>
<dbReference type="EMBL" id="ACVI01000055">
    <property type="protein sequence ID" value="EET86408.1"/>
    <property type="molecule type" value="Genomic_DNA"/>
</dbReference>
<accession>C6PWJ7</accession>
<dbReference type="SUPFAM" id="SSF46785">
    <property type="entry name" value="Winged helix' DNA-binding domain"/>
    <property type="match status" value="1"/>
</dbReference>
<protein>
    <submittedName>
        <fullName evidence="5">Transcriptional regulator, MarR family</fullName>
    </submittedName>
</protein>
<reference evidence="5 6" key="1">
    <citation type="submission" date="2009-06" db="EMBL/GenBank/DDBJ databases">
        <title>The draft genome of Clostridium carboxidivorans P7.</title>
        <authorList>
            <consortium name="US DOE Joint Genome Institute (JGI-PGF)"/>
            <person name="Lucas S."/>
            <person name="Copeland A."/>
            <person name="Lapidus A."/>
            <person name="Glavina del Rio T."/>
            <person name="Tice H."/>
            <person name="Bruce D."/>
            <person name="Goodwin L."/>
            <person name="Pitluck S."/>
            <person name="Larimer F."/>
            <person name="Land M.L."/>
            <person name="Hauser L."/>
            <person name="Hemme C.L."/>
        </authorList>
    </citation>
    <scope>NUCLEOTIDE SEQUENCE [LARGE SCALE GENOMIC DNA]</scope>
    <source>
        <strain evidence="5 6">P7</strain>
    </source>
</reference>
<dbReference type="GO" id="GO:0003677">
    <property type="term" value="F:DNA binding"/>
    <property type="evidence" value="ECO:0007669"/>
    <property type="project" value="UniProtKB-KW"/>
</dbReference>
<evidence type="ECO:0000259" key="4">
    <source>
        <dbReference type="PROSITE" id="PS50995"/>
    </source>
</evidence>
<dbReference type="Proteomes" id="UP000004198">
    <property type="component" value="Unassembled WGS sequence"/>
</dbReference>
<feature type="domain" description="HTH marR-type" evidence="4">
    <location>
        <begin position="6"/>
        <end position="138"/>
    </location>
</feature>
<dbReference type="OrthoDB" id="1938128at2"/>
<dbReference type="STRING" id="536227.Ccar_22630"/>
<dbReference type="KEGG" id="cck:Ccar_22630"/>
<dbReference type="SMART" id="SM00347">
    <property type="entry name" value="HTH_MARR"/>
    <property type="match status" value="1"/>
</dbReference>
<organism evidence="5 6">
    <name type="scientific">Clostridium carboxidivorans P7</name>
    <dbReference type="NCBI Taxonomy" id="536227"/>
    <lineage>
        <taxon>Bacteria</taxon>
        <taxon>Bacillati</taxon>
        <taxon>Bacillota</taxon>
        <taxon>Clostridia</taxon>
        <taxon>Eubacteriales</taxon>
        <taxon>Clostridiaceae</taxon>
        <taxon>Clostridium</taxon>
    </lineage>
</organism>
<dbReference type="PANTHER" id="PTHR42756">
    <property type="entry name" value="TRANSCRIPTIONAL REGULATOR, MARR"/>
    <property type="match status" value="1"/>
</dbReference>
<dbReference type="PROSITE" id="PS50995">
    <property type="entry name" value="HTH_MARR_2"/>
    <property type="match status" value="1"/>
</dbReference>
<sequence length="143" mass="16667">MGKEKIYEIIKEVESISKLMNKKVNSKESHKRFTISELMVMSQLRLGEAKTLSEISQILGIPNSTTSVVVDRLVKMGMIKRERDKEDRRKVLVCIKGEGIEQQRQIFKYHMDQFGRLFENATEEEIDYILNGLKTLESVIMRD</sequence>
<dbReference type="AlphaFoldDB" id="C6PWJ7"/>
<keyword evidence="2" id="KW-0238">DNA-binding</keyword>
<dbReference type="InterPro" id="IPR000835">
    <property type="entry name" value="HTH_MarR-typ"/>
</dbReference>
<dbReference type="PANTHER" id="PTHR42756:SF1">
    <property type="entry name" value="TRANSCRIPTIONAL REPRESSOR OF EMRAB OPERON"/>
    <property type="match status" value="1"/>
</dbReference>
<dbReference type="Gene3D" id="1.10.10.10">
    <property type="entry name" value="Winged helix-like DNA-binding domain superfamily/Winged helix DNA-binding domain"/>
    <property type="match status" value="1"/>
</dbReference>
<dbReference type="PATRIC" id="fig|536227.13.peg.4681"/>
<evidence type="ECO:0000256" key="3">
    <source>
        <dbReference type="ARBA" id="ARBA00023163"/>
    </source>
</evidence>